<dbReference type="EMBL" id="LAZR01069075">
    <property type="protein sequence ID" value="KKK48410.1"/>
    <property type="molecule type" value="Genomic_DNA"/>
</dbReference>
<dbReference type="AlphaFoldDB" id="A0A0F8WJP5"/>
<name>A0A0F8WJP5_9ZZZZ</name>
<sequence>APEVAPPPPRSPPGAIESLLVPTSVEAGDLLIVRVRWRTNVPAWVTASLMEPPNFTSFRSATSTQIRAAGSYSDDLRITVDPSNADGGNRLRVSLVSEAGETLAEETAPVTVEYPEF</sequence>
<organism evidence="1">
    <name type="scientific">marine sediment metagenome</name>
    <dbReference type="NCBI Taxonomy" id="412755"/>
    <lineage>
        <taxon>unclassified sequences</taxon>
        <taxon>metagenomes</taxon>
        <taxon>ecological metagenomes</taxon>
    </lineage>
</organism>
<gene>
    <name evidence="1" type="ORF">LCGC14_3145390</name>
</gene>
<evidence type="ECO:0000313" key="1">
    <source>
        <dbReference type="EMBL" id="KKK48410.1"/>
    </source>
</evidence>
<proteinExistence type="predicted"/>
<accession>A0A0F8WJP5</accession>
<comment type="caution">
    <text evidence="1">The sequence shown here is derived from an EMBL/GenBank/DDBJ whole genome shotgun (WGS) entry which is preliminary data.</text>
</comment>
<feature type="non-terminal residue" evidence="1">
    <location>
        <position position="1"/>
    </location>
</feature>
<protein>
    <recommendedName>
        <fullName evidence="2">BACON domain-containing protein</fullName>
    </recommendedName>
</protein>
<reference evidence="1" key="1">
    <citation type="journal article" date="2015" name="Nature">
        <title>Complex archaea that bridge the gap between prokaryotes and eukaryotes.</title>
        <authorList>
            <person name="Spang A."/>
            <person name="Saw J.H."/>
            <person name="Jorgensen S.L."/>
            <person name="Zaremba-Niedzwiedzka K."/>
            <person name="Martijn J."/>
            <person name="Lind A.E."/>
            <person name="van Eijk R."/>
            <person name="Schleper C."/>
            <person name="Guy L."/>
            <person name="Ettema T.J."/>
        </authorList>
    </citation>
    <scope>NUCLEOTIDE SEQUENCE</scope>
</reference>
<evidence type="ECO:0008006" key="2">
    <source>
        <dbReference type="Google" id="ProtNLM"/>
    </source>
</evidence>